<feature type="domain" description="FHA" evidence="3">
    <location>
        <begin position="164"/>
        <end position="220"/>
    </location>
</feature>
<dbReference type="EMBL" id="KQ414614">
    <property type="protein sequence ID" value="KOC68793.1"/>
    <property type="molecule type" value="Genomic_DNA"/>
</dbReference>
<dbReference type="InterPro" id="IPR050923">
    <property type="entry name" value="Cell_Proc_Reg/RNA_Proc"/>
</dbReference>
<dbReference type="InterPro" id="IPR000253">
    <property type="entry name" value="FHA_dom"/>
</dbReference>
<sequence>METKISVEKLARESKEHLNDGERNVQYEINDRVQFSETSDPSDTLDSDTDLTKQCTNDDSFKDDPNGIANTATFKKPTVLIGPKRSRLVRKVFETSPLTDDTQSSTNDDYYADPDVKSQKPSQDIPFPYAEPSWGGKPVEDYKIEVLKSGVIVETISLSEQSFHVIGRLPSCHVLLAHPTISRYHAVLQYRSIQDNDNLKGFYVYDLGSTHGTFWNGSRIKPNVYVRIHGGHMLRFGCSQRKYILQAPPDDQEEESRYTLTELKEMRASELGKRHIKEGDQVKAEESEGIDWGMGEDADEETDLQENPYACITDDDLVLEDPKKTLRGWFEREGYDLHYQTEEKGLGQFLCWVDIPMEDIVGHSMRAEALVKGKKKEAVVQCALEACKILDKYGLLRQANHEARKRKARNWEAEDYYDSDEDNFLDRTGSVERKREQRMRLAGKLDEKVETYDSLLEKHREVLKRISHLSTSMKNWQTANDATKKETTEEDALDAFMSSLSSYALTKSDIAKMKLELQNLRREEAGLIKLLNLTRPANLPALSSPPESTNKIIDQVKMSAHVVQETPLETKKLQGSLFRCKRVKRTNQRADANRKLPVSNTMVADATMVEAESEEEEDSDDNDGQISSSSHISSDKKVLESERSISNVAATKNESSDKNEKQRKYKVETKTKKYHRQEQQKVYCDQDVYADNYSTWVPPRDQAGDGKTSLNEKYGY</sequence>
<evidence type="ECO:0000259" key="3">
    <source>
        <dbReference type="PROSITE" id="PS50006"/>
    </source>
</evidence>
<feature type="compositionally biased region" description="Basic and acidic residues" evidence="2">
    <location>
        <begin position="654"/>
        <end position="679"/>
    </location>
</feature>
<dbReference type="SMART" id="SM00240">
    <property type="entry name" value="FHA"/>
    <property type="match status" value="1"/>
</dbReference>
<keyword evidence="1" id="KW-0175">Coiled coil</keyword>
<dbReference type="PANTHER" id="PTHR23308">
    <property type="entry name" value="NUCLEAR INHIBITOR OF PROTEIN PHOSPHATASE-1"/>
    <property type="match status" value="1"/>
</dbReference>
<feature type="compositionally biased region" description="Polar residues" evidence="2">
    <location>
        <begin position="644"/>
        <end position="653"/>
    </location>
</feature>
<feature type="compositionally biased region" description="Basic and acidic residues" evidence="2">
    <location>
        <begin position="1"/>
        <end position="31"/>
    </location>
</feature>
<evidence type="ECO:0000256" key="2">
    <source>
        <dbReference type="SAM" id="MobiDB-lite"/>
    </source>
</evidence>
<feature type="region of interest" description="Disordered" evidence="2">
    <location>
        <begin position="693"/>
        <end position="716"/>
    </location>
</feature>
<dbReference type="AlphaFoldDB" id="A0A0L7RD59"/>
<feature type="compositionally biased region" description="Polar residues" evidence="2">
    <location>
        <begin position="98"/>
        <end position="108"/>
    </location>
</feature>
<keyword evidence="5" id="KW-1185">Reference proteome</keyword>
<dbReference type="CDD" id="cd19856">
    <property type="entry name" value="DSRM_Kanadaptin"/>
    <property type="match status" value="1"/>
</dbReference>
<dbReference type="InterPro" id="IPR008984">
    <property type="entry name" value="SMAD_FHA_dom_sf"/>
</dbReference>
<feature type="compositionally biased region" description="Acidic residues" evidence="2">
    <location>
        <begin position="611"/>
        <end position="623"/>
    </location>
</feature>
<feature type="compositionally biased region" description="Basic and acidic residues" evidence="2">
    <location>
        <begin position="633"/>
        <end position="643"/>
    </location>
</feature>
<dbReference type="Gene3D" id="2.60.200.20">
    <property type="match status" value="1"/>
</dbReference>
<feature type="region of interest" description="Disordered" evidence="2">
    <location>
        <begin position="608"/>
        <end position="680"/>
    </location>
</feature>
<feature type="coiled-coil region" evidence="1">
    <location>
        <begin position="503"/>
        <end position="530"/>
    </location>
</feature>
<name>A0A0L7RD59_9HYME</name>
<accession>A0A0L7RD59</accession>
<reference evidence="4 5" key="1">
    <citation type="submission" date="2015-07" db="EMBL/GenBank/DDBJ databases">
        <title>The genome of Habropoda laboriosa.</title>
        <authorList>
            <person name="Pan H."/>
            <person name="Kapheim K."/>
        </authorList>
    </citation>
    <scope>NUCLEOTIDE SEQUENCE [LARGE SCALE GENOMIC DNA]</scope>
    <source>
        <strain evidence="4">0110345459</strain>
    </source>
</reference>
<feature type="region of interest" description="Disordered" evidence="2">
    <location>
        <begin position="98"/>
        <end position="125"/>
    </location>
</feature>
<dbReference type="SUPFAM" id="SSF49879">
    <property type="entry name" value="SMAD/FHA domain"/>
    <property type="match status" value="1"/>
</dbReference>
<evidence type="ECO:0000256" key="1">
    <source>
        <dbReference type="SAM" id="Coils"/>
    </source>
</evidence>
<proteinExistence type="predicted"/>
<dbReference type="Pfam" id="PF00498">
    <property type="entry name" value="FHA"/>
    <property type="match status" value="1"/>
</dbReference>
<dbReference type="Proteomes" id="UP000053825">
    <property type="component" value="Unassembled WGS sequence"/>
</dbReference>
<gene>
    <name evidence="4" type="ORF">WH47_10781</name>
</gene>
<evidence type="ECO:0000313" key="5">
    <source>
        <dbReference type="Proteomes" id="UP000053825"/>
    </source>
</evidence>
<feature type="region of interest" description="Disordered" evidence="2">
    <location>
        <begin position="1"/>
        <end position="69"/>
    </location>
</feature>
<dbReference type="STRING" id="597456.A0A0L7RD59"/>
<dbReference type="CDD" id="cd22677">
    <property type="entry name" value="FHA_Kanadaptin"/>
    <property type="match status" value="1"/>
</dbReference>
<evidence type="ECO:0000313" key="4">
    <source>
        <dbReference type="EMBL" id="KOC68793.1"/>
    </source>
</evidence>
<organism evidence="4 5">
    <name type="scientific">Habropoda laboriosa</name>
    <dbReference type="NCBI Taxonomy" id="597456"/>
    <lineage>
        <taxon>Eukaryota</taxon>
        <taxon>Metazoa</taxon>
        <taxon>Ecdysozoa</taxon>
        <taxon>Arthropoda</taxon>
        <taxon>Hexapoda</taxon>
        <taxon>Insecta</taxon>
        <taxon>Pterygota</taxon>
        <taxon>Neoptera</taxon>
        <taxon>Endopterygota</taxon>
        <taxon>Hymenoptera</taxon>
        <taxon>Apocrita</taxon>
        <taxon>Aculeata</taxon>
        <taxon>Apoidea</taxon>
        <taxon>Anthophila</taxon>
        <taxon>Apidae</taxon>
        <taxon>Habropoda</taxon>
    </lineage>
</organism>
<dbReference type="OrthoDB" id="433755at2759"/>
<dbReference type="PROSITE" id="PS50006">
    <property type="entry name" value="FHA_DOMAIN"/>
    <property type="match status" value="1"/>
</dbReference>
<protein>
    <submittedName>
        <fullName evidence="4">Kanadaptin</fullName>
    </submittedName>
</protein>